<feature type="non-terminal residue" evidence="1">
    <location>
        <position position="118"/>
    </location>
</feature>
<dbReference type="OrthoDB" id="1821601at2"/>
<evidence type="ECO:0000313" key="1">
    <source>
        <dbReference type="EMBL" id="EGC02332.1"/>
    </source>
</evidence>
<gene>
    <name evidence="1" type="ORF">CUS_4362</name>
</gene>
<dbReference type="Proteomes" id="UP000004259">
    <property type="component" value="Unassembled WGS sequence"/>
</dbReference>
<keyword evidence="2" id="KW-1185">Reference proteome</keyword>
<sequence length="118" mass="13696">MPKRFDTEGTPFLFAPHSEGELDEYFSGDHEKSVSAVARDVIASLSENHDRLSGEVWYNFCYNQRRYKLTLMKFADTIVRAVMFCANCYKEIPAGKSYYKHQDTNQSYCSLDCLNDHM</sequence>
<dbReference type="EMBL" id="ADKM02000096">
    <property type="protein sequence ID" value="EGC02332.1"/>
    <property type="molecule type" value="Genomic_DNA"/>
</dbReference>
<name>E9SEG5_RUMAL</name>
<dbReference type="RefSeq" id="WP_002851085.1">
    <property type="nucleotide sequence ID" value="NZ_ADKM02000096.1"/>
</dbReference>
<dbReference type="AlphaFoldDB" id="E9SEG5"/>
<dbReference type="SUPFAM" id="SSF57716">
    <property type="entry name" value="Glucocorticoid receptor-like (DNA-binding domain)"/>
    <property type="match status" value="1"/>
</dbReference>
<organism evidence="1 2">
    <name type="scientific">Ruminococcus albus 8</name>
    <dbReference type="NCBI Taxonomy" id="246199"/>
    <lineage>
        <taxon>Bacteria</taxon>
        <taxon>Bacillati</taxon>
        <taxon>Bacillota</taxon>
        <taxon>Clostridia</taxon>
        <taxon>Eubacteriales</taxon>
        <taxon>Oscillospiraceae</taxon>
        <taxon>Ruminococcus</taxon>
    </lineage>
</organism>
<evidence type="ECO:0000313" key="2">
    <source>
        <dbReference type="Proteomes" id="UP000004259"/>
    </source>
</evidence>
<dbReference type="STRING" id="246199.CUS_4362"/>
<protein>
    <submittedName>
        <fullName evidence="1">Uncharacterized protein</fullName>
    </submittedName>
</protein>
<proteinExistence type="predicted"/>
<comment type="caution">
    <text evidence="1">The sequence shown here is derived from an EMBL/GenBank/DDBJ whole genome shotgun (WGS) entry which is preliminary data.</text>
</comment>
<reference evidence="1 2" key="1">
    <citation type="submission" date="2011-02" db="EMBL/GenBank/DDBJ databases">
        <authorList>
            <person name="Nelson K.E."/>
            <person name="Sutton G."/>
            <person name="Torralba M."/>
            <person name="Durkin S."/>
            <person name="Harkins D."/>
            <person name="Montgomery R."/>
            <person name="Ziemer C."/>
            <person name="Klaassens E."/>
            <person name="Ocuiv P."/>
            <person name="Morrison M."/>
        </authorList>
    </citation>
    <scope>NUCLEOTIDE SEQUENCE [LARGE SCALE GENOMIC DNA]</scope>
    <source>
        <strain evidence="1 2">8</strain>
    </source>
</reference>
<accession>E9SEG5</accession>